<proteinExistence type="predicted"/>
<name>A0A2Z2IXW6_CORST</name>
<gene>
    <name evidence="4" type="ORF">CBE89_04500</name>
</gene>
<dbReference type="AlphaFoldDB" id="A0A2Z2IXW6"/>
<dbReference type="InterPro" id="IPR029044">
    <property type="entry name" value="Nucleotide-diphossugar_trans"/>
</dbReference>
<dbReference type="Gene3D" id="3.90.550.10">
    <property type="entry name" value="Spore Coat Polysaccharide Biosynthesis Protein SpsA, Chain A"/>
    <property type="match status" value="1"/>
</dbReference>
<dbReference type="CDD" id="cd00761">
    <property type="entry name" value="Glyco_tranf_GTA_type"/>
    <property type="match status" value="1"/>
</dbReference>
<dbReference type="Pfam" id="PF00535">
    <property type="entry name" value="Glycos_transf_2"/>
    <property type="match status" value="1"/>
</dbReference>
<protein>
    <recommendedName>
        <fullName evidence="3">Glycosyltransferase 2-like domain-containing protein</fullName>
    </recommendedName>
</protein>
<evidence type="ECO:0000259" key="3">
    <source>
        <dbReference type="Pfam" id="PF00535"/>
    </source>
</evidence>
<reference evidence="4 5" key="1">
    <citation type="submission" date="2017-05" db="EMBL/GenBank/DDBJ databases">
        <title>Complete genome sequence of Corynebacterium striatum KC-Na-1 isolated from Neophocaena asiaeorientalis in Korea.</title>
        <authorList>
            <person name="Kim J.H."/>
            <person name="Lee K."/>
        </authorList>
    </citation>
    <scope>NUCLEOTIDE SEQUENCE [LARGE SCALE GENOMIC DNA]</scope>
    <source>
        <strain evidence="4 5">KC-Na-01</strain>
    </source>
</reference>
<dbReference type="SUPFAM" id="SSF53756">
    <property type="entry name" value="UDP-Glycosyltransferase/glycogen phosphorylase"/>
    <property type="match status" value="1"/>
</dbReference>
<evidence type="ECO:0000313" key="5">
    <source>
        <dbReference type="Proteomes" id="UP000250197"/>
    </source>
</evidence>
<dbReference type="Proteomes" id="UP000250197">
    <property type="component" value="Chromosome"/>
</dbReference>
<evidence type="ECO:0000256" key="2">
    <source>
        <dbReference type="ARBA" id="ARBA00022679"/>
    </source>
</evidence>
<evidence type="ECO:0000256" key="1">
    <source>
        <dbReference type="ARBA" id="ARBA00022676"/>
    </source>
</evidence>
<accession>A0A2Z2IXW6</accession>
<evidence type="ECO:0000313" key="4">
    <source>
        <dbReference type="EMBL" id="ART20833.1"/>
    </source>
</evidence>
<dbReference type="Gene3D" id="3.40.50.2000">
    <property type="entry name" value="Glycogen Phosphorylase B"/>
    <property type="match status" value="1"/>
</dbReference>
<dbReference type="PANTHER" id="PTHR22916">
    <property type="entry name" value="GLYCOSYLTRANSFERASE"/>
    <property type="match status" value="1"/>
</dbReference>
<keyword evidence="1" id="KW-0328">Glycosyltransferase</keyword>
<dbReference type="EMBL" id="CP021252">
    <property type="protein sequence ID" value="ART20833.1"/>
    <property type="molecule type" value="Genomic_DNA"/>
</dbReference>
<sequence length="655" mass="74435">MSLPSMSRASNVAVSFIIPVFNSAGTLGRAIDSLVVLTQTYDLPIEAVIVDDCSTDASAKLAEHLSHQYEWVKALSMERNSGSPSGPRNLGLQHVQGEFVYFLDSDDEILPEGFYSAYQLAMSRACDVVRAPLIVEEDAKQITRNSINSWDSRDSLEAKVSKIIGQQSTTVGGLICRSILEQNQIRWRDDIRLGEDTLFLIEILSHSTNVEYSPVPDYRYFKVKSVGEKASTQCYEEKELRDHLTVWKKASALLADVNINYLEIRGNVALRAALQAMCKYNRNGFSEALFDEFSRWLNLNKRTIAAFSFEARSQAAVEAALQGDYQAFRKAIRTRLLVAGGDLKFIELSFPYLAEQFDIKVDKWAGEASHDPAKSRVLANWADVIWCEWMLGNAVWYSRAASPDKTLIIRMHRFELTRNYGNQINFDNVDNVVVCSLPYVVELLNVFDVPREKVSLIPNIFLTDQYRQGSSPERVYNLALVGMVPALKGYHRALEVLSKLRQQDDRYTLTVFGKQPEELSWVANDPSERAYFDYCQKFISENQLEDAVTLKGWANLKQELADFGYVLSVSDLESFHVAPGEAFAAGNAAVFLSWDGVEYIYPSRYIFEEKDEMVAEILRGRDIEYFEEFRQEGAELVRNRYDVSRFVESVCDLIF</sequence>
<feature type="domain" description="Glycosyltransferase 2-like" evidence="3">
    <location>
        <begin position="15"/>
        <end position="146"/>
    </location>
</feature>
<dbReference type="InterPro" id="IPR001173">
    <property type="entry name" value="Glyco_trans_2-like"/>
</dbReference>
<dbReference type="GO" id="GO:0016757">
    <property type="term" value="F:glycosyltransferase activity"/>
    <property type="evidence" value="ECO:0007669"/>
    <property type="project" value="UniProtKB-KW"/>
</dbReference>
<organism evidence="4 5">
    <name type="scientific">Corynebacterium striatum</name>
    <dbReference type="NCBI Taxonomy" id="43770"/>
    <lineage>
        <taxon>Bacteria</taxon>
        <taxon>Bacillati</taxon>
        <taxon>Actinomycetota</taxon>
        <taxon>Actinomycetes</taxon>
        <taxon>Mycobacteriales</taxon>
        <taxon>Corynebacteriaceae</taxon>
        <taxon>Corynebacterium</taxon>
    </lineage>
</organism>
<keyword evidence="2" id="KW-0808">Transferase</keyword>
<dbReference type="PANTHER" id="PTHR22916:SF51">
    <property type="entry name" value="GLYCOSYLTRANSFERASE EPSH-RELATED"/>
    <property type="match status" value="1"/>
</dbReference>
<dbReference type="KEGG" id="cstr:CBE89_04500"/>
<dbReference type="SUPFAM" id="SSF53448">
    <property type="entry name" value="Nucleotide-diphospho-sugar transferases"/>
    <property type="match status" value="1"/>
</dbReference>